<dbReference type="PANTHER" id="PTHR13370">
    <property type="entry name" value="RNA METHYLASE-RELATED"/>
    <property type="match status" value="1"/>
</dbReference>
<sequence>MKSIPENQIIRADSIEFMRSMPEESVDMVFADPPYNLQLAGELYRPNNSRVAGVDDAWDQFDDFDAYDRLTRDWLAAARRVLKPNGTLWVIGSYHNIFRVGTALQNIGFWILNDVVWVKSNPMPNFKGRRFTNAHETLIWCAKSQKSKYTFNYEAMKALNDDLQMRSDWTLPLCTGEERIKGADGKKAHPTQKPESLLYRTIVAATDPGDLILDPFSGSGTTSAVAKKLGRRYIGIDQDAGYVKLARKRLAEIPEASDAEAIQHTRPKRKEPRVPFGTLVENGLLAPGTMLTSPCRRHTAKVRADGTIISADHKGSIHQVGAAVQGAPSCNGWTYWQVASDARKAVPLDVLRQKFRTEAAL</sequence>
<comment type="caution">
    <text evidence="11">The sequence shown here is derived from an EMBL/GenBank/DDBJ whole genome shotgun (WGS) entry which is preliminary data.</text>
</comment>
<keyword evidence="5" id="KW-0235">DNA replication</keyword>
<dbReference type="SUPFAM" id="SSF53335">
    <property type="entry name" value="S-adenosyl-L-methionine-dependent methyltransferases"/>
    <property type="match status" value="1"/>
</dbReference>
<accession>A0A8J7V4L3</accession>
<evidence type="ECO:0000259" key="10">
    <source>
        <dbReference type="Pfam" id="PF18755"/>
    </source>
</evidence>
<organism evidence="11 12">
    <name type="scientific">Marivibrio halodurans</name>
    <dbReference type="NCBI Taxonomy" id="2039722"/>
    <lineage>
        <taxon>Bacteria</taxon>
        <taxon>Pseudomonadati</taxon>
        <taxon>Pseudomonadota</taxon>
        <taxon>Alphaproteobacteria</taxon>
        <taxon>Rhodospirillales</taxon>
        <taxon>Rhodospirillaceae</taxon>
        <taxon>Marivibrio</taxon>
    </lineage>
</organism>
<evidence type="ECO:0000256" key="8">
    <source>
        <dbReference type="RuleBase" id="RU362026"/>
    </source>
</evidence>
<evidence type="ECO:0000256" key="3">
    <source>
        <dbReference type="ARBA" id="ARBA00022679"/>
    </source>
</evidence>
<dbReference type="InterPro" id="IPR002052">
    <property type="entry name" value="DNA_methylase_N6_adenine_CS"/>
</dbReference>
<keyword evidence="3" id="KW-0808">Transferase</keyword>
<dbReference type="PRINTS" id="PR00508">
    <property type="entry name" value="S21N4MTFRASE"/>
</dbReference>
<dbReference type="Proteomes" id="UP000672602">
    <property type="component" value="Unassembled WGS sequence"/>
</dbReference>
<evidence type="ECO:0000256" key="6">
    <source>
        <dbReference type="ARBA" id="ARBA00023125"/>
    </source>
</evidence>
<feature type="domain" description="DNA methylase N-4/N-6" evidence="9">
    <location>
        <begin position="26"/>
        <end position="247"/>
    </location>
</feature>
<keyword evidence="6" id="KW-0238">DNA-binding</keyword>
<evidence type="ECO:0000256" key="7">
    <source>
        <dbReference type="ARBA" id="ARBA00047942"/>
    </source>
</evidence>
<gene>
    <name evidence="11" type="ORF">KAJ83_12385</name>
</gene>
<dbReference type="PANTHER" id="PTHR13370:SF3">
    <property type="entry name" value="TRNA (GUANINE(10)-N2)-METHYLTRANSFERASE HOMOLOG"/>
    <property type="match status" value="1"/>
</dbReference>
<dbReference type="GO" id="GO:0005737">
    <property type="term" value="C:cytoplasm"/>
    <property type="evidence" value="ECO:0007669"/>
    <property type="project" value="TreeGrafter"/>
</dbReference>
<evidence type="ECO:0000313" key="11">
    <source>
        <dbReference type="EMBL" id="MBP5857809.1"/>
    </source>
</evidence>
<evidence type="ECO:0000259" key="9">
    <source>
        <dbReference type="Pfam" id="PF01555"/>
    </source>
</evidence>
<evidence type="ECO:0000256" key="4">
    <source>
        <dbReference type="ARBA" id="ARBA00022691"/>
    </source>
</evidence>
<name>A0A8J7V4L3_9PROT</name>
<protein>
    <recommendedName>
        <fullName evidence="8">Methyltransferase</fullName>
        <ecNumber evidence="8">2.1.1.-</ecNumber>
    </recommendedName>
</protein>
<evidence type="ECO:0000256" key="5">
    <source>
        <dbReference type="ARBA" id="ARBA00022705"/>
    </source>
</evidence>
<keyword evidence="12" id="KW-1185">Reference proteome</keyword>
<dbReference type="GO" id="GO:0009007">
    <property type="term" value="F:site-specific DNA-methyltransferase (adenine-specific) activity"/>
    <property type="evidence" value="ECO:0007669"/>
    <property type="project" value="UniProtKB-EC"/>
</dbReference>
<dbReference type="CDD" id="cd02440">
    <property type="entry name" value="AdoMet_MTases"/>
    <property type="match status" value="1"/>
</dbReference>
<dbReference type="Gene3D" id="3.40.50.150">
    <property type="entry name" value="Vaccinia Virus protein VP39"/>
    <property type="match status" value="1"/>
</dbReference>
<dbReference type="InterPro" id="IPR002941">
    <property type="entry name" value="DNA_methylase_N4/N6"/>
</dbReference>
<dbReference type="Pfam" id="PF01555">
    <property type="entry name" value="N6_N4_Mtase"/>
    <property type="match status" value="1"/>
</dbReference>
<dbReference type="EMBL" id="JAGMWN010000005">
    <property type="protein sequence ID" value="MBP5857809.1"/>
    <property type="molecule type" value="Genomic_DNA"/>
</dbReference>
<keyword evidence="4" id="KW-0949">S-adenosyl-L-methionine</keyword>
<comment type="similarity">
    <text evidence="1 8">Belongs to the N(4)/N(6)-methyltransferase family.</text>
</comment>
<dbReference type="AlphaFoldDB" id="A0A8J7V4L3"/>
<dbReference type="GO" id="GO:0003677">
    <property type="term" value="F:DNA binding"/>
    <property type="evidence" value="ECO:0007669"/>
    <property type="project" value="UniProtKB-KW"/>
</dbReference>
<dbReference type="GO" id="GO:0032259">
    <property type="term" value="P:methylation"/>
    <property type="evidence" value="ECO:0007669"/>
    <property type="project" value="UniProtKB-KW"/>
</dbReference>
<reference evidence="11" key="1">
    <citation type="submission" date="2021-04" db="EMBL/GenBank/DDBJ databases">
        <authorList>
            <person name="Zhang D.-C."/>
        </authorList>
    </citation>
    <scope>NUCLEOTIDE SEQUENCE</scope>
    <source>
        <strain evidence="11">CGMCC 1.15697</strain>
    </source>
</reference>
<evidence type="ECO:0000313" key="12">
    <source>
        <dbReference type="Proteomes" id="UP000672602"/>
    </source>
</evidence>
<proteinExistence type="inferred from homology"/>
<dbReference type="Pfam" id="PF18755">
    <property type="entry name" value="RAMA"/>
    <property type="match status" value="1"/>
</dbReference>
<evidence type="ECO:0000256" key="1">
    <source>
        <dbReference type="ARBA" id="ARBA00006594"/>
    </source>
</evidence>
<dbReference type="InterPro" id="IPR029063">
    <property type="entry name" value="SAM-dependent_MTases_sf"/>
</dbReference>
<dbReference type="GO" id="GO:0006260">
    <property type="term" value="P:DNA replication"/>
    <property type="evidence" value="ECO:0007669"/>
    <property type="project" value="UniProtKB-KW"/>
</dbReference>
<keyword evidence="2" id="KW-0489">Methyltransferase</keyword>
<dbReference type="GO" id="GO:0008170">
    <property type="term" value="F:N-methyltransferase activity"/>
    <property type="evidence" value="ECO:0007669"/>
    <property type="project" value="InterPro"/>
</dbReference>
<feature type="domain" description="RAMA" evidence="10">
    <location>
        <begin position="258"/>
        <end position="358"/>
    </location>
</feature>
<dbReference type="EC" id="2.1.1.-" evidence="8"/>
<dbReference type="InterPro" id="IPR040843">
    <property type="entry name" value="RAMA"/>
</dbReference>
<dbReference type="PROSITE" id="PS00092">
    <property type="entry name" value="N6_MTASE"/>
    <property type="match status" value="1"/>
</dbReference>
<dbReference type="InterPro" id="IPR001091">
    <property type="entry name" value="RM_Methyltransferase"/>
</dbReference>
<comment type="catalytic activity">
    <reaction evidence="7">
        <text>a 2'-deoxyadenosine in DNA + S-adenosyl-L-methionine = an N(6)-methyl-2'-deoxyadenosine in DNA + S-adenosyl-L-homocysteine + H(+)</text>
        <dbReference type="Rhea" id="RHEA:15197"/>
        <dbReference type="Rhea" id="RHEA-COMP:12418"/>
        <dbReference type="Rhea" id="RHEA-COMP:12419"/>
        <dbReference type="ChEBI" id="CHEBI:15378"/>
        <dbReference type="ChEBI" id="CHEBI:57856"/>
        <dbReference type="ChEBI" id="CHEBI:59789"/>
        <dbReference type="ChEBI" id="CHEBI:90615"/>
        <dbReference type="ChEBI" id="CHEBI:90616"/>
        <dbReference type="EC" id="2.1.1.72"/>
    </reaction>
</comment>
<evidence type="ECO:0000256" key="2">
    <source>
        <dbReference type="ARBA" id="ARBA00022603"/>
    </source>
</evidence>